<evidence type="ECO:0008006" key="4">
    <source>
        <dbReference type="Google" id="ProtNLM"/>
    </source>
</evidence>
<feature type="transmembrane region" description="Helical" evidence="1">
    <location>
        <begin position="216"/>
        <end position="236"/>
    </location>
</feature>
<evidence type="ECO:0000313" key="3">
    <source>
        <dbReference type="Proteomes" id="UP001438292"/>
    </source>
</evidence>
<proteinExistence type="predicted"/>
<comment type="caution">
    <text evidence="2">The sequence shown here is derived from an EMBL/GenBank/DDBJ whole genome shotgun (WGS) entry which is preliminary data.</text>
</comment>
<name>A0ABV0H491_9NEIS</name>
<accession>A0ABV0H491</accession>
<protein>
    <recommendedName>
        <fullName evidence="4">MacB-like periplasmic core domain-containing protein</fullName>
    </recommendedName>
</protein>
<feature type="transmembrane region" description="Helical" evidence="1">
    <location>
        <begin position="7"/>
        <end position="25"/>
    </location>
</feature>
<keyword evidence="1" id="KW-0472">Membrane</keyword>
<gene>
    <name evidence="2" type="ORF">ABH309_09675</name>
</gene>
<dbReference type="RefSeq" id="WP_346194784.1">
    <property type="nucleotide sequence ID" value="NZ_JBDJHV010000015.1"/>
</dbReference>
<keyword evidence="3" id="KW-1185">Reference proteome</keyword>
<evidence type="ECO:0000256" key="1">
    <source>
        <dbReference type="SAM" id="Phobius"/>
    </source>
</evidence>
<reference evidence="2 3" key="1">
    <citation type="submission" date="2024-05" db="EMBL/GenBank/DDBJ databases">
        <authorList>
            <person name="De Oliveira J.P."/>
            <person name="Noriler S.A."/>
            <person name="De Oliveira A.G."/>
            <person name="Sipoli D.S."/>
        </authorList>
    </citation>
    <scope>NUCLEOTIDE SEQUENCE [LARGE SCALE GENOMIC DNA]</scope>
    <source>
        <strain evidence="2 3">LABIM186</strain>
    </source>
</reference>
<dbReference type="Proteomes" id="UP001438292">
    <property type="component" value="Unassembled WGS sequence"/>
</dbReference>
<keyword evidence="1" id="KW-1133">Transmembrane helix</keyword>
<dbReference type="EMBL" id="JBDQQU010000008">
    <property type="protein sequence ID" value="MEO3954721.1"/>
    <property type="molecule type" value="Genomic_DNA"/>
</dbReference>
<evidence type="ECO:0000313" key="2">
    <source>
        <dbReference type="EMBL" id="MEO3954721.1"/>
    </source>
</evidence>
<feature type="transmembrane region" description="Helical" evidence="1">
    <location>
        <begin position="265"/>
        <end position="282"/>
    </location>
</feature>
<sequence>MLNLAKSILIVIFIALFQLSIYGFFVRPSITTWGATEKEISMPMAGDNKDLLVTATRAITINTSKAEVWKWLIQLGADRGGFYSYSFIEEALGYETRYQNAITPEFKEIKVGDLVRGSINEKHSIVPYSFKVLYVKPEESIVLDKWGTFLLKSISDEQTRLIVRSQEVANKKNIWMSISSYLEIPFHFIMERRLLMGIKARAEAGESVKLSQAKDIIWFSGVVISGFLICWFVYIAIGVVQSIVISSILSFFWMCSIWLVDPIPLYSVSMVLVVFIAIWVMIRSKRGGV</sequence>
<keyword evidence="1" id="KW-0812">Transmembrane</keyword>
<organism evidence="2 3">
    <name type="scientific">Chromobacterium piscinae</name>
    <dbReference type="NCBI Taxonomy" id="686831"/>
    <lineage>
        <taxon>Bacteria</taxon>
        <taxon>Pseudomonadati</taxon>
        <taxon>Pseudomonadota</taxon>
        <taxon>Betaproteobacteria</taxon>
        <taxon>Neisseriales</taxon>
        <taxon>Chromobacteriaceae</taxon>
        <taxon>Chromobacterium</taxon>
    </lineage>
</organism>